<dbReference type="OrthoDB" id="1758144at2"/>
<gene>
    <name evidence="1" type="ORF">CLCHR_14850</name>
</gene>
<organism evidence="1 2">
    <name type="scientific">Clostridium chromiireducens</name>
    <dbReference type="NCBI Taxonomy" id="225345"/>
    <lineage>
        <taxon>Bacteria</taxon>
        <taxon>Bacillati</taxon>
        <taxon>Bacillota</taxon>
        <taxon>Clostridia</taxon>
        <taxon>Eubacteriales</taxon>
        <taxon>Clostridiaceae</taxon>
        <taxon>Clostridium</taxon>
    </lineage>
</organism>
<sequence length="139" mass="16035">MNQIAAKIYYLIKTGEVLAITSEMQGCVESTTKEQDMQTHDKLKTHDIDEIDFVELEYGTLVNTFKNIKSYSVDVDNKVFVPVYYTEEELKSIEQQTQNIKDLNTRVSDISDYLSNDNTELISKIEDLIIQSELDKLLN</sequence>
<comment type="caution">
    <text evidence="1">The sequence shown here is derived from an EMBL/GenBank/DDBJ whole genome shotgun (WGS) entry which is preliminary data.</text>
</comment>
<evidence type="ECO:0000313" key="2">
    <source>
        <dbReference type="Proteomes" id="UP000191056"/>
    </source>
</evidence>
<proteinExistence type="predicted"/>
<dbReference type="Proteomes" id="UP000191056">
    <property type="component" value="Unassembled WGS sequence"/>
</dbReference>
<reference evidence="1 2" key="1">
    <citation type="submission" date="2017-03" db="EMBL/GenBank/DDBJ databases">
        <title>Genome sequence of Clostridium chromiireducens DSM 23318.</title>
        <authorList>
            <person name="Poehlein A."/>
            <person name="Daniel R."/>
        </authorList>
    </citation>
    <scope>NUCLEOTIDE SEQUENCE [LARGE SCALE GENOMIC DNA]</scope>
    <source>
        <strain evidence="1 2">DSM 23318</strain>
    </source>
</reference>
<dbReference type="EMBL" id="MZGT01000016">
    <property type="protein sequence ID" value="OPJ63670.1"/>
    <property type="molecule type" value="Genomic_DNA"/>
</dbReference>
<dbReference type="STRING" id="225345.CLCHR_14850"/>
<evidence type="ECO:0000313" key="1">
    <source>
        <dbReference type="EMBL" id="OPJ63670.1"/>
    </source>
</evidence>
<dbReference type="RefSeq" id="WP_079439058.1">
    <property type="nucleotide sequence ID" value="NZ_MZGT01000016.1"/>
</dbReference>
<name>A0A1V4IV25_9CLOT</name>
<keyword evidence="2" id="KW-1185">Reference proteome</keyword>
<protein>
    <submittedName>
        <fullName evidence="1">Uncharacterized protein</fullName>
    </submittedName>
</protein>
<dbReference type="AlphaFoldDB" id="A0A1V4IV25"/>
<accession>A0A1V4IV25</accession>